<organism evidence="6 7">
    <name type="scientific">Paracoccus litorisediminis</name>
    <dbReference type="NCBI Taxonomy" id="2006130"/>
    <lineage>
        <taxon>Bacteria</taxon>
        <taxon>Pseudomonadati</taxon>
        <taxon>Pseudomonadota</taxon>
        <taxon>Alphaproteobacteria</taxon>
        <taxon>Rhodobacterales</taxon>
        <taxon>Paracoccaceae</taxon>
        <taxon>Paracoccus</taxon>
    </lineage>
</organism>
<comment type="cofactor">
    <cofactor evidence="1">
        <name>a divalent metal cation</name>
        <dbReference type="ChEBI" id="CHEBI:60240"/>
    </cofactor>
</comment>
<keyword evidence="7" id="KW-1185">Reference proteome</keyword>
<dbReference type="PANTHER" id="PTHR33254:SF4">
    <property type="entry name" value="4-HYDROXY-4-METHYL-2-OXOGLUTARATE ALDOLASE 3-RELATED"/>
    <property type="match status" value="1"/>
</dbReference>
<dbReference type="InterPro" id="IPR005493">
    <property type="entry name" value="RraA/RraA-like"/>
</dbReference>
<dbReference type="OrthoDB" id="9812532at2"/>
<evidence type="ECO:0000256" key="3">
    <source>
        <dbReference type="ARBA" id="ARBA00029596"/>
    </source>
</evidence>
<feature type="binding site" evidence="5">
    <location>
        <position position="130"/>
    </location>
    <ligand>
        <name>substrate</name>
    </ligand>
</feature>
<evidence type="ECO:0000256" key="2">
    <source>
        <dbReference type="ARBA" id="ARBA00016549"/>
    </source>
</evidence>
<evidence type="ECO:0000313" key="6">
    <source>
        <dbReference type="EMBL" id="MTH62035.1"/>
    </source>
</evidence>
<evidence type="ECO:0000256" key="4">
    <source>
        <dbReference type="ARBA" id="ARBA00030169"/>
    </source>
</evidence>
<dbReference type="GO" id="GO:0046872">
    <property type="term" value="F:metal ion binding"/>
    <property type="evidence" value="ECO:0007669"/>
    <property type="project" value="UniProtKB-KW"/>
</dbReference>
<dbReference type="EMBL" id="WMIG01000024">
    <property type="protein sequence ID" value="MTH62035.1"/>
    <property type="molecule type" value="Genomic_DNA"/>
</dbReference>
<evidence type="ECO:0000313" key="7">
    <source>
        <dbReference type="Proteomes" id="UP000449846"/>
    </source>
</evidence>
<dbReference type="CDD" id="cd16841">
    <property type="entry name" value="RraA_family"/>
    <property type="match status" value="1"/>
</dbReference>
<dbReference type="SUPFAM" id="SSF89562">
    <property type="entry name" value="RraA-like"/>
    <property type="match status" value="1"/>
</dbReference>
<dbReference type="InterPro" id="IPR036704">
    <property type="entry name" value="RraA/RraA-like_sf"/>
</dbReference>
<protein>
    <recommendedName>
        <fullName evidence="2">Putative 4-hydroxy-4-methyl-2-oxoglutarate aldolase</fullName>
    </recommendedName>
    <alternativeName>
        <fullName evidence="3">Regulator of ribonuclease activity homolog</fullName>
    </alternativeName>
    <alternativeName>
        <fullName evidence="4">RraA-like protein</fullName>
    </alternativeName>
</protein>
<dbReference type="Pfam" id="PF03737">
    <property type="entry name" value="RraA-like"/>
    <property type="match status" value="1"/>
</dbReference>
<gene>
    <name evidence="6" type="ORF">GL300_22820</name>
</gene>
<feature type="binding site" evidence="5">
    <location>
        <begin position="108"/>
        <end position="111"/>
    </location>
    <ligand>
        <name>substrate</name>
    </ligand>
</feature>
<evidence type="ECO:0000256" key="1">
    <source>
        <dbReference type="ARBA" id="ARBA00001968"/>
    </source>
</evidence>
<dbReference type="Proteomes" id="UP000449846">
    <property type="component" value="Unassembled WGS sequence"/>
</dbReference>
<keyword evidence="5" id="KW-0479">Metal-binding</keyword>
<dbReference type="AlphaFoldDB" id="A0A844HUR8"/>
<reference evidence="6 7" key="1">
    <citation type="submission" date="2019-11" db="EMBL/GenBank/DDBJ databases">
        <authorList>
            <person name="Dong K."/>
        </authorList>
    </citation>
    <scope>NUCLEOTIDE SEQUENCE [LARGE SCALE GENOMIC DNA]</scope>
    <source>
        <strain evidence="6 7">NBRC 112902</strain>
    </source>
</reference>
<proteinExistence type="predicted"/>
<dbReference type="PANTHER" id="PTHR33254">
    <property type="entry name" value="4-HYDROXY-4-METHYL-2-OXOGLUTARATE ALDOLASE 3-RELATED"/>
    <property type="match status" value="1"/>
</dbReference>
<keyword evidence="5" id="KW-0460">Magnesium</keyword>
<feature type="binding site" evidence="5">
    <location>
        <position position="131"/>
    </location>
    <ligand>
        <name>Mg(2+)</name>
        <dbReference type="ChEBI" id="CHEBI:18420"/>
    </ligand>
</feature>
<dbReference type="Gene3D" id="3.50.30.40">
    <property type="entry name" value="Ribonuclease E inhibitor RraA/RraA-like"/>
    <property type="match status" value="1"/>
</dbReference>
<comment type="cofactor">
    <cofactor evidence="5">
        <name>Mg(2+)</name>
        <dbReference type="ChEBI" id="CHEBI:18420"/>
    </cofactor>
</comment>
<evidence type="ECO:0000256" key="5">
    <source>
        <dbReference type="PIRSR" id="PIRSR605493-1"/>
    </source>
</evidence>
<accession>A0A844HUR8</accession>
<sequence>MTRSSPRSHRRQASALADAINAIATRLGQLPVALLSDTLEAAGLPDQVLSPALRPLTMARRFAGPAACLSGRAGPGPGLAIDAVDTAVTPGSIVVIGPANGCDMALAGGNMISAWRRRGAAAVITDGRLRDAADYPELPALARGHSPRNCRGAWHFIATDRPIPLAGAGPAGRVTIHPGDWLVGDEDGVIVLPRAQLSALIEDAGLVAEIEEQMRAQIFAGAARGAVYAGHDRFGHVRRA</sequence>
<comment type="caution">
    <text evidence="6">The sequence shown here is derived from an EMBL/GenBank/DDBJ whole genome shotgun (WGS) entry which is preliminary data.</text>
</comment>
<name>A0A844HUR8_9RHOB</name>